<dbReference type="InterPro" id="IPR046341">
    <property type="entry name" value="SET_dom_sf"/>
</dbReference>
<dbReference type="SUPFAM" id="SSF82199">
    <property type="entry name" value="SET domain"/>
    <property type="match status" value="1"/>
</dbReference>
<dbReference type="EMBL" id="HBIM01010952">
    <property type="protein sequence ID" value="CAE0411807.1"/>
    <property type="molecule type" value="Transcribed_RNA"/>
</dbReference>
<name>A0A7S3L682_9STRA</name>
<protein>
    <recommendedName>
        <fullName evidence="1">SET domain-containing protein</fullName>
    </recommendedName>
</protein>
<dbReference type="Pfam" id="PF00856">
    <property type="entry name" value="SET"/>
    <property type="match status" value="1"/>
</dbReference>
<evidence type="ECO:0000259" key="1">
    <source>
        <dbReference type="PROSITE" id="PS50280"/>
    </source>
</evidence>
<dbReference type="Gene3D" id="2.170.270.10">
    <property type="entry name" value="SET domain"/>
    <property type="match status" value="1"/>
</dbReference>
<evidence type="ECO:0000313" key="2">
    <source>
        <dbReference type="EMBL" id="CAE0411807.1"/>
    </source>
</evidence>
<sequence length="228" mass="26714">MKETTNVPLKSQQREIPDAAYWETLRRAYYAAKERCSYQDEEFQEYDEELKEVFENKGYSGAATEFAIQYGDFGRGLFATRDIKQGQVVWTCEREGVFCTKAEWRLFLSLLPHHMQYDVVTWAYVMEWDEDTGEQVVGLDLEPSALLNHGGSDISKLDDTIDPSNIKPANLECIKVPDTEDDWQYLAATDIKSGDELLCDYSKFHVYDNKLQWWQDDWETIVEKENYY</sequence>
<dbReference type="AlphaFoldDB" id="A0A7S3L682"/>
<dbReference type="PROSITE" id="PS50280">
    <property type="entry name" value="SET"/>
    <property type="match status" value="1"/>
</dbReference>
<organism evidence="2">
    <name type="scientific">Amphora coffeiformis</name>
    <dbReference type="NCBI Taxonomy" id="265554"/>
    <lineage>
        <taxon>Eukaryota</taxon>
        <taxon>Sar</taxon>
        <taxon>Stramenopiles</taxon>
        <taxon>Ochrophyta</taxon>
        <taxon>Bacillariophyta</taxon>
        <taxon>Bacillariophyceae</taxon>
        <taxon>Bacillariophycidae</taxon>
        <taxon>Thalassiophysales</taxon>
        <taxon>Catenulaceae</taxon>
        <taxon>Amphora</taxon>
    </lineage>
</organism>
<reference evidence="2" key="1">
    <citation type="submission" date="2021-01" db="EMBL/GenBank/DDBJ databases">
        <authorList>
            <person name="Corre E."/>
            <person name="Pelletier E."/>
            <person name="Niang G."/>
            <person name="Scheremetjew M."/>
            <person name="Finn R."/>
            <person name="Kale V."/>
            <person name="Holt S."/>
            <person name="Cochrane G."/>
            <person name="Meng A."/>
            <person name="Brown T."/>
            <person name="Cohen L."/>
        </authorList>
    </citation>
    <scope>NUCLEOTIDE SEQUENCE</scope>
    <source>
        <strain evidence="2">CCMP127</strain>
    </source>
</reference>
<dbReference type="InterPro" id="IPR001214">
    <property type="entry name" value="SET_dom"/>
</dbReference>
<feature type="domain" description="SET" evidence="1">
    <location>
        <begin position="62"/>
        <end position="202"/>
    </location>
</feature>
<proteinExistence type="predicted"/>
<gene>
    <name evidence="2" type="ORF">ACOF00016_LOCUS9093</name>
</gene>
<accession>A0A7S3L682</accession>